<dbReference type="SUPFAM" id="SSF117916">
    <property type="entry name" value="Fe-S cluster assembly (FSCA) domain-like"/>
    <property type="match status" value="1"/>
</dbReference>
<evidence type="ECO:0000259" key="3">
    <source>
        <dbReference type="Pfam" id="PF01883"/>
    </source>
</evidence>
<dbReference type="InterPro" id="IPR039796">
    <property type="entry name" value="MIP18"/>
</dbReference>
<dbReference type="AlphaFoldDB" id="A0A6M2DCB9"/>
<evidence type="ECO:0000256" key="2">
    <source>
        <dbReference type="ARBA" id="ARBA00022829"/>
    </source>
</evidence>
<dbReference type="PANTHER" id="PTHR12377:SF0">
    <property type="entry name" value="CYTOSOLIC IRON-SULFUR ASSEMBLY COMPONENT 2B"/>
    <property type="match status" value="1"/>
</dbReference>
<dbReference type="GO" id="GO:0097361">
    <property type="term" value="C:cytosolic [4Fe-4S] assembly targeting complex"/>
    <property type="evidence" value="ECO:0007669"/>
    <property type="project" value="TreeGrafter"/>
</dbReference>
<dbReference type="Gene3D" id="3.30.300.130">
    <property type="entry name" value="Fe-S cluster assembly (FSCA)"/>
    <property type="match status" value="1"/>
</dbReference>
<sequence length="246" mass="28307">MEREVLENINPHVFEKLPPRLLSKSCDNDYEPVDPREVFDLICTIRDPEHPMTLEELGVVNLKHIEVNDDKSTIKINYTPTIPHCSMATLIGLSIRVKLIQNLAPRFKVNVEITPGTHVSEHAINKQLADKERVAAAMENKHLSGVINQCICFDSPKGVNIFEDIGCVMKEQIFGDTYKFIKKMDERSKDIGKYDFLKSEAELYSNFIFLENVNEEMMIRFQLKDARTEAVLEHHILADLEYLKTC</sequence>
<dbReference type="InterPro" id="IPR034904">
    <property type="entry name" value="FSCA_dom_sf"/>
</dbReference>
<dbReference type="Gene3D" id="6.10.250.1280">
    <property type="match status" value="1"/>
</dbReference>
<keyword evidence="2" id="KW-0159">Chromosome partition</keyword>
<dbReference type="PANTHER" id="PTHR12377">
    <property type="entry name" value="CYTOSOLIC IRON-SULFUR ASSEMBLY COMPONENT 2B-RELATED"/>
    <property type="match status" value="1"/>
</dbReference>
<organism evidence="4">
    <name type="scientific">Xenopsylla cheopis</name>
    <name type="common">Oriental rat flea</name>
    <name type="synonym">Pulex cheopis</name>
    <dbReference type="NCBI Taxonomy" id="163159"/>
    <lineage>
        <taxon>Eukaryota</taxon>
        <taxon>Metazoa</taxon>
        <taxon>Ecdysozoa</taxon>
        <taxon>Arthropoda</taxon>
        <taxon>Hexapoda</taxon>
        <taxon>Insecta</taxon>
        <taxon>Pterygota</taxon>
        <taxon>Neoptera</taxon>
        <taxon>Endopterygota</taxon>
        <taxon>Siphonaptera</taxon>
        <taxon>Pulicidae</taxon>
        <taxon>Xenopsyllinae</taxon>
        <taxon>Xenopsylla</taxon>
    </lineage>
</organism>
<dbReference type="Pfam" id="PF01883">
    <property type="entry name" value="FeS_assembly_P"/>
    <property type="match status" value="1"/>
</dbReference>
<evidence type="ECO:0000313" key="4">
    <source>
        <dbReference type="EMBL" id="NOV43766.1"/>
    </source>
</evidence>
<dbReference type="EMBL" id="GIIL01000040">
    <property type="protein sequence ID" value="NOV43766.1"/>
    <property type="molecule type" value="Transcribed_RNA"/>
</dbReference>
<dbReference type="GO" id="GO:0051604">
    <property type="term" value="P:protein maturation"/>
    <property type="evidence" value="ECO:0007669"/>
    <property type="project" value="InterPro"/>
</dbReference>
<dbReference type="FunFam" id="3.30.300.130:FF:000005">
    <property type="entry name" value="Mitotic spindle-associated mmxd complex subunit"/>
    <property type="match status" value="1"/>
</dbReference>
<feature type="domain" description="MIP18 family-like" evidence="3">
    <location>
        <begin position="37"/>
        <end position="112"/>
    </location>
</feature>
<accession>A0A6M2DCB9</accession>
<proteinExistence type="inferred from homology"/>
<reference evidence="4" key="1">
    <citation type="submission" date="2020-03" db="EMBL/GenBank/DDBJ databases">
        <title>Transcriptomic Profiling of the Digestive Tract of the Rat Flea, Xenopsylla cheopis, Following Blood Feeding and Infection with Yersinia pestis.</title>
        <authorList>
            <person name="Bland D.M."/>
            <person name="Martens C.A."/>
            <person name="Virtaneva K."/>
            <person name="Kanakabandi K."/>
            <person name="Long D."/>
            <person name="Rosenke R."/>
            <person name="Saturday G.A."/>
            <person name="Hoyt F.H."/>
            <person name="Bruno D.P."/>
            <person name="Ribeiro J.M.C."/>
            <person name="Hinnebusch J."/>
        </authorList>
    </citation>
    <scope>NUCLEOTIDE SEQUENCE</scope>
</reference>
<evidence type="ECO:0000256" key="1">
    <source>
        <dbReference type="ARBA" id="ARBA00010381"/>
    </source>
</evidence>
<comment type="similarity">
    <text evidence="1">Belongs to the MIP18 family.</text>
</comment>
<name>A0A6M2DCB9_XENCH</name>
<dbReference type="GO" id="GO:0007059">
    <property type="term" value="P:chromosome segregation"/>
    <property type="evidence" value="ECO:0007669"/>
    <property type="project" value="UniProtKB-KW"/>
</dbReference>
<protein>
    <recommendedName>
        <fullName evidence="3">MIP18 family-like domain-containing protein</fullName>
    </recommendedName>
</protein>
<dbReference type="InterPro" id="IPR002744">
    <property type="entry name" value="MIP18-like"/>
</dbReference>